<evidence type="ECO:0000313" key="4">
    <source>
        <dbReference type="Proteomes" id="UP001501475"/>
    </source>
</evidence>
<reference evidence="4" key="1">
    <citation type="journal article" date="2019" name="Int. J. Syst. Evol. Microbiol.">
        <title>The Global Catalogue of Microorganisms (GCM) 10K type strain sequencing project: providing services to taxonomists for standard genome sequencing and annotation.</title>
        <authorList>
            <consortium name="The Broad Institute Genomics Platform"/>
            <consortium name="The Broad Institute Genome Sequencing Center for Infectious Disease"/>
            <person name="Wu L."/>
            <person name="Ma J."/>
        </authorList>
    </citation>
    <scope>NUCLEOTIDE SEQUENCE [LARGE SCALE GENOMIC DNA]</scope>
    <source>
        <strain evidence="4">JCM 15591</strain>
    </source>
</reference>
<accession>A0ABP4WAS8</accession>
<protein>
    <recommendedName>
        <fullName evidence="2">Alpha/beta-hydrolase catalytic domain-containing protein</fullName>
    </recommendedName>
</protein>
<evidence type="ECO:0000313" key="3">
    <source>
        <dbReference type="EMBL" id="GAA1750316.1"/>
    </source>
</evidence>
<evidence type="ECO:0000256" key="1">
    <source>
        <dbReference type="SAM" id="MobiDB-lite"/>
    </source>
</evidence>
<name>A0ABP4WAS8_9MICO</name>
<dbReference type="EMBL" id="BAAAPN010000021">
    <property type="protein sequence ID" value="GAA1750316.1"/>
    <property type="molecule type" value="Genomic_DNA"/>
</dbReference>
<organism evidence="3 4">
    <name type="scientific">Nostocoides vanveenii</name>
    <dbReference type="NCBI Taxonomy" id="330835"/>
    <lineage>
        <taxon>Bacteria</taxon>
        <taxon>Bacillati</taxon>
        <taxon>Actinomycetota</taxon>
        <taxon>Actinomycetes</taxon>
        <taxon>Micrococcales</taxon>
        <taxon>Intrasporangiaceae</taxon>
        <taxon>Nostocoides</taxon>
    </lineage>
</organism>
<gene>
    <name evidence="3" type="ORF">GCM10009810_08370</name>
</gene>
<dbReference type="Proteomes" id="UP001501475">
    <property type="component" value="Unassembled WGS sequence"/>
</dbReference>
<comment type="caution">
    <text evidence="3">The sequence shown here is derived from an EMBL/GenBank/DDBJ whole genome shotgun (WGS) entry which is preliminary data.</text>
</comment>
<feature type="compositionally biased region" description="Gly residues" evidence="1">
    <location>
        <begin position="220"/>
        <end position="229"/>
    </location>
</feature>
<keyword evidence="4" id="KW-1185">Reference proteome</keyword>
<sequence length="229" mass="24513">MVRELERTGAFERPVLALLGTTGTGWVDELNVRSIEYLTDGNCATAAMQYSFLPSPVAFVTDRDLPERAGRALVNAVERALGARPEATRPKLYLGGESLGSFGMQAAFADSADMLVRVDGAVWVGTPGATTVWEEVTAVRHGGSPQIAPVVDNGRHIRFATTAADLTRDRYGRDLGPWSAPRWFTCYIPPIRSCGGSLRLLSRSRTGSASVPGRMSTRLCGGGPWSPSG</sequence>
<dbReference type="InterPro" id="IPR027787">
    <property type="entry name" value="Alpha/beta-hydrolase_catalytic"/>
</dbReference>
<feature type="region of interest" description="Disordered" evidence="1">
    <location>
        <begin position="207"/>
        <end position="229"/>
    </location>
</feature>
<evidence type="ECO:0000259" key="2">
    <source>
        <dbReference type="Pfam" id="PF10081"/>
    </source>
</evidence>
<proteinExistence type="predicted"/>
<feature type="domain" description="Alpha/beta-hydrolase catalytic" evidence="2">
    <location>
        <begin position="2"/>
        <end position="183"/>
    </location>
</feature>
<dbReference type="Pfam" id="PF10081">
    <property type="entry name" value="Abhydrolase_9"/>
    <property type="match status" value="1"/>
</dbReference>